<feature type="binding site" evidence="5">
    <location>
        <position position="187"/>
    </location>
    <ligand>
        <name>Fe cation</name>
        <dbReference type="ChEBI" id="CHEBI:24875"/>
        <note>catalytic</note>
    </ligand>
</feature>
<keyword evidence="4 5" id="KW-0408">Iron</keyword>
<dbReference type="AlphaFoldDB" id="A0A366FQR6"/>
<keyword evidence="2 5" id="KW-0479">Metal-binding</keyword>
<sequence length="488" mass="53519">MAAASALRLAPGFAALASHGPWTAKSRPGRLSYRAFRTVTREGPWTPRAVEGEIPRDLCGTLYRNGPGQKETFDVPLGHLFDGDAYLTALRFAEGRLSGLSRFVMTPERKHELASGRMRYHEFGTRCPGRALGFKNPPNINVFPMADGHFALSEGAPPVLIDPDTLECLGARDFAGSWPARTTFTAHPKRDPATGDVFAYGMTMTLFPELVLGRLAAGESAFAIFARAPLGGVYPVHDFMITQSYVVVALPPVYISMWGLLRGRCLAESIVAEPHKPLRILVARKDGTKPPVTIESHPANMIFHHCNAVESEDGRTIRLISIETEAVAGFRALEGWGRATTLAHPKSQMTEFVIDVEAKTVARTALTEGAPIEFPAIDQRGLGRRMDAIYALRTFDAPDDPLAFDTITRWDGAGFRESRARRGQVFGEPVVVPDAAGGAWIAHLGYEADRDETFLDIRDPDDLRLVARAWFGFRMPLGFHGHYVPDVG</sequence>
<dbReference type="GO" id="GO:0010436">
    <property type="term" value="F:carotenoid dioxygenase activity"/>
    <property type="evidence" value="ECO:0007669"/>
    <property type="project" value="TreeGrafter"/>
</dbReference>
<evidence type="ECO:0000313" key="8">
    <source>
        <dbReference type="Proteomes" id="UP000253529"/>
    </source>
</evidence>
<keyword evidence="3 6" id="KW-0560">Oxidoreductase</keyword>
<gene>
    <name evidence="7" type="ORF">DFR50_104170</name>
</gene>
<dbReference type="OrthoDB" id="6636843at2"/>
<dbReference type="GO" id="GO:0016121">
    <property type="term" value="P:carotene catabolic process"/>
    <property type="evidence" value="ECO:0007669"/>
    <property type="project" value="TreeGrafter"/>
</dbReference>
<dbReference type="InterPro" id="IPR004294">
    <property type="entry name" value="Carotenoid_Oase"/>
</dbReference>
<dbReference type="GO" id="GO:0046872">
    <property type="term" value="F:metal ion binding"/>
    <property type="evidence" value="ECO:0007669"/>
    <property type="project" value="UniProtKB-KW"/>
</dbReference>
<organism evidence="7 8">
    <name type="scientific">Roseiarcus fermentans</name>
    <dbReference type="NCBI Taxonomy" id="1473586"/>
    <lineage>
        <taxon>Bacteria</taxon>
        <taxon>Pseudomonadati</taxon>
        <taxon>Pseudomonadota</taxon>
        <taxon>Alphaproteobacteria</taxon>
        <taxon>Hyphomicrobiales</taxon>
        <taxon>Roseiarcaceae</taxon>
        <taxon>Roseiarcus</taxon>
    </lineage>
</organism>
<evidence type="ECO:0000256" key="3">
    <source>
        <dbReference type="ARBA" id="ARBA00023002"/>
    </source>
</evidence>
<name>A0A366FQR6_9HYPH</name>
<reference evidence="7 8" key="1">
    <citation type="submission" date="2018-06" db="EMBL/GenBank/DDBJ databases">
        <title>Genomic Encyclopedia of Type Strains, Phase IV (KMG-IV): sequencing the most valuable type-strain genomes for metagenomic binning, comparative biology and taxonomic classification.</title>
        <authorList>
            <person name="Goeker M."/>
        </authorList>
    </citation>
    <scope>NUCLEOTIDE SEQUENCE [LARGE SCALE GENOMIC DNA]</scope>
    <source>
        <strain evidence="7 8">DSM 24875</strain>
    </source>
</reference>
<feature type="binding site" evidence="5">
    <location>
        <position position="480"/>
    </location>
    <ligand>
        <name>Fe cation</name>
        <dbReference type="ChEBI" id="CHEBI:24875"/>
        <note>catalytic</note>
    </ligand>
</feature>
<comment type="similarity">
    <text evidence="1 6">Belongs to the carotenoid oxygenase family.</text>
</comment>
<dbReference type="PANTHER" id="PTHR10543">
    <property type="entry name" value="BETA-CAROTENE DIOXYGENASE"/>
    <property type="match status" value="1"/>
</dbReference>
<feature type="binding site" evidence="5">
    <location>
        <position position="304"/>
    </location>
    <ligand>
        <name>Fe cation</name>
        <dbReference type="ChEBI" id="CHEBI:24875"/>
        <note>catalytic</note>
    </ligand>
</feature>
<protein>
    <recommendedName>
        <fullName evidence="6">Dioxygenase</fullName>
        <ecNumber evidence="6">1.13.11.-</ecNumber>
    </recommendedName>
</protein>
<dbReference type="Pfam" id="PF03055">
    <property type="entry name" value="RPE65"/>
    <property type="match status" value="1"/>
</dbReference>
<comment type="caution">
    <text evidence="7">The sequence shown here is derived from an EMBL/GenBank/DDBJ whole genome shotgun (WGS) entry which is preliminary data.</text>
</comment>
<comment type="cofactor">
    <cofactor evidence="5 6">
        <name>Fe(2+)</name>
        <dbReference type="ChEBI" id="CHEBI:29033"/>
    </cofactor>
    <text evidence="5 6">Binds 1 Fe(2+) ion per subunit.</text>
</comment>
<keyword evidence="6 7" id="KW-0223">Dioxygenase</keyword>
<dbReference type="EC" id="1.13.11.-" evidence="6"/>
<evidence type="ECO:0000256" key="6">
    <source>
        <dbReference type="RuleBase" id="RU364048"/>
    </source>
</evidence>
<feature type="binding site" evidence="5">
    <location>
        <position position="237"/>
    </location>
    <ligand>
        <name>Fe cation</name>
        <dbReference type="ChEBI" id="CHEBI:24875"/>
        <note>catalytic</note>
    </ligand>
</feature>
<evidence type="ECO:0000313" key="7">
    <source>
        <dbReference type="EMBL" id="RBP16891.1"/>
    </source>
</evidence>
<accession>A0A366FQR6</accession>
<evidence type="ECO:0000256" key="2">
    <source>
        <dbReference type="ARBA" id="ARBA00022723"/>
    </source>
</evidence>
<evidence type="ECO:0000256" key="4">
    <source>
        <dbReference type="ARBA" id="ARBA00023004"/>
    </source>
</evidence>
<dbReference type="EMBL" id="QNRK01000004">
    <property type="protein sequence ID" value="RBP16891.1"/>
    <property type="molecule type" value="Genomic_DNA"/>
</dbReference>
<proteinExistence type="inferred from homology"/>
<dbReference type="RefSeq" id="WP_113888123.1">
    <property type="nucleotide sequence ID" value="NZ_QNRK01000004.1"/>
</dbReference>
<keyword evidence="8" id="KW-1185">Reference proteome</keyword>
<dbReference type="PANTHER" id="PTHR10543:SF89">
    <property type="entry name" value="CAROTENOID 9,10(9',10')-CLEAVAGE DIOXYGENASE 1"/>
    <property type="match status" value="1"/>
</dbReference>
<evidence type="ECO:0000256" key="5">
    <source>
        <dbReference type="PIRSR" id="PIRSR604294-1"/>
    </source>
</evidence>
<evidence type="ECO:0000256" key="1">
    <source>
        <dbReference type="ARBA" id="ARBA00006787"/>
    </source>
</evidence>
<dbReference type="Proteomes" id="UP000253529">
    <property type="component" value="Unassembled WGS sequence"/>
</dbReference>